<evidence type="ECO:0000313" key="9">
    <source>
        <dbReference type="EMBL" id="PAV15814.1"/>
    </source>
</evidence>
<keyword evidence="5 7" id="KW-0472">Membrane</keyword>
<name>A0A286U8J0_9AGAM</name>
<feature type="region of interest" description="Disordered" evidence="6">
    <location>
        <begin position="281"/>
        <end position="324"/>
    </location>
</feature>
<dbReference type="Proteomes" id="UP000217199">
    <property type="component" value="Unassembled WGS sequence"/>
</dbReference>
<evidence type="ECO:0000256" key="3">
    <source>
        <dbReference type="ARBA" id="ARBA00022729"/>
    </source>
</evidence>
<evidence type="ECO:0000256" key="7">
    <source>
        <dbReference type="SAM" id="Phobius"/>
    </source>
</evidence>
<dbReference type="GO" id="GO:0072546">
    <property type="term" value="C:EMC complex"/>
    <property type="evidence" value="ECO:0007669"/>
    <property type="project" value="TreeGrafter"/>
</dbReference>
<evidence type="ECO:0000256" key="4">
    <source>
        <dbReference type="ARBA" id="ARBA00022989"/>
    </source>
</evidence>
<keyword evidence="4 7" id="KW-1133">Transmembrane helix</keyword>
<dbReference type="InterPro" id="IPR039163">
    <property type="entry name" value="EMC7"/>
</dbReference>
<gene>
    <name evidence="9" type="ORF">PNOK_0867200</name>
</gene>
<protein>
    <submittedName>
        <fullName evidence="9">Secreted salivary</fullName>
    </submittedName>
</protein>
<evidence type="ECO:0000313" key="10">
    <source>
        <dbReference type="Proteomes" id="UP000217199"/>
    </source>
</evidence>
<dbReference type="Pfam" id="PF09430">
    <property type="entry name" value="EMC7_beta-sandw"/>
    <property type="match status" value="1"/>
</dbReference>
<dbReference type="PANTHER" id="PTHR13605">
    <property type="entry name" value="ER MEMBRANE PROTEIN COMPLEX SUBUNIT 7"/>
    <property type="match status" value="1"/>
</dbReference>
<proteinExistence type="predicted"/>
<feature type="domain" description="ER membrane protein complex subunit 7 beta-sandwich" evidence="8">
    <location>
        <begin position="99"/>
        <end position="228"/>
    </location>
</feature>
<feature type="compositionally biased region" description="Gly residues" evidence="6">
    <location>
        <begin position="297"/>
        <end position="312"/>
    </location>
</feature>
<feature type="transmembrane region" description="Helical" evidence="7">
    <location>
        <begin position="49"/>
        <end position="72"/>
    </location>
</feature>
<dbReference type="OrthoDB" id="27095at2759"/>
<comment type="caution">
    <text evidence="9">The sequence shown here is derived from an EMBL/GenBank/DDBJ whole genome shotgun (WGS) entry which is preliminary data.</text>
</comment>
<organism evidence="9 10">
    <name type="scientific">Pyrrhoderma noxium</name>
    <dbReference type="NCBI Taxonomy" id="2282107"/>
    <lineage>
        <taxon>Eukaryota</taxon>
        <taxon>Fungi</taxon>
        <taxon>Dikarya</taxon>
        <taxon>Basidiomycota</taxon>
        <taxon>Agaricomycotina</taxon>
        <taxon>Agaricomycetes</taxon>
        <taxon>Hymenochaetales</taxon>
        <taxon>Hymenochaetaceae</taxon>
        <taxon>Pyrrhoderma</taxon>
    </lineage>
</organism>
<evidence type="ECO:0000256" key="5">
    <source>
        <dbReference type="ARBA" id="ARBA00023136"/>
    </source>
</evidence>
<dbReference type="EMBL" id="NBII01000009">
    <property type="protein sequence ID" value="PAV15814.1"/>
    <property type="molecule type" value="Genomic_DNA"/>
</dbReference>
<sequence>MVFSNVTLHPHITADPLKNLVPRSDHSRGKRSELKKVSSEMMMTMLRSAILRLSTLFIAILSANLLLGQAVVSGQELGVVDLKGRVLWNEICPSYNELGHSKVVLDDGKSYTGSVLRNGSFLIPSVPEGSYILSVLSHDLIFDNLRVDISQPSSPSVSTPDSPDSTTKTCISVRPYIPGTPHNPPSTISLPYPLLISARQNVKKMYFSELQSFGKNALGMIQSPMVLMMVVMGVLVVGLPYLIKNMDPELAKEFNERQARVSGIQNAMQSGDLRGGLSALLAETDPSNLSRTPSPHGGTGAGGSPKPGGGGTAKSKTSKGGRRR</sequence>
<evidence type="ECO:0000259" key="8">
    <source>
        <dbReference type="Pfam" id="PF09430"/>
    </source>
</evidence>
<dbReference type="PANTHER" id="PTHR13605:SF4">
    <property type="entry name" value="ER MEMBRANE PROTEIN COMPLEX SUBUNIT 7"/>
    <property type="match status" value="1"/>
</dbReference>
<evidence type="ECO:0000256" key="6">
    <source>
        <dbReference type="SAM" id="MobiDB-lite"/>
    </source>
</evidence>
<comment type="subcellular location">
    <subcellularLocation>
        <location evidence="1">Membrane</location>
        <topology evidence="1">Single-pass membrane protein</topology>
    </subcellularLocation>
</comment>
<dbReference type="STRING" id="2282107.A0A286U8J0"/>
<accession>A0A286U8J0</accession>
<keyword evidence="2 7" id="KW-0812">Transmembrane</keyword>
<evidence type="ECO:0000256" key="2">
    <source>
        <dbReference type="ARBA" id="ARBA00022692"/>
    </source>
</evidence>
<dbReference type="FunCoup" id="A0A286U8J0">
    <property type="interactions" value="62"/>
</dbReference>
<dbReference type="InterPro" id="IPR019008">
    <property type="entry name" value="Beta_sandwich_EMC7"/>
</dbReference>
<keyword evidence="10" id="KW-1185">Reference proteome</keyword>
<evidence type="ECO:0000256" key="1">
    <source>
        <dbReference type="ARBA" id="ARBA00004167"/>
    </source>
</evidence>
<feature type="transmembrane region" description="Helical" evidence="7">
    <location>
        <begin position="225"/>
        <end position="243"/>
    </location>
</feature>
<reference evidence="9 10" key="1">
    <citation type="journal article" date="2017" name="Mol. Ecol.">
        <title>Comparative and population genomic landscape of Phellinus noxius: A hypervariable fungus causing root rot in trees.</title>
        <authorList>
            <person name="Chung C.L."/>
            <person name="Lee T.J."/>
            <person name="Akiba M."/>
            <person name="Lee H.H."/>
            <person name="Kuo T.H."/>
            <person name="Liu D."/>
            <person name="Ke H.M."/>
            <person name="Yokoi T."/>
            <person name="Roa M.B."/>
            <person name="Lu M.J."/>
            <person name="Chang Y.Y."/>
            <person name="Ann P.J."/>
            <person name="Tsai J.N."/>
            <person name="Chen C.Y."/>
            <person name="Tzean S.S."/>
            <person name="Ota Y."/>
            <person name="Hattori T."/>
            <person name="Sahashi N."/>
            <person name="Liou R.F."/>
            <person name="Kikuchi T."/>
            <person name="Tsai I.J."/>
        </authorList>
    </citation>
    <scope>NUCLEOTIDE SEQUENCE [LARGE SCALE GENOMIC DNA]</scope>
    <source>
        <strain evidence="9 10">FFPRI411160</strain>
    </source>
</reference>
<dbReference type="AlphaFoldDB" id="A0A286U8J0"/>
<dbReference type="InParanoid" id="A0A286U8J0"/>
<keyword evidence="3" id="KW-0732">Signal</keyword>